<dbReference type="OrthoDB" id="2472181at2"/>
<dbReference type="Proteomes" id="UP000077071">
    <property type="component" value="Chromosome"/>
</dbReference>
<dbReference type="GO" id="GO:0031177">
    <property type="term" value="F:phosphopantetheine binding"/>
    <property type="evidence" value="ECO:0007669"/>
    <property type="project" value="InterPro"/>
</dbReference>
<dbReference type="InterPro" id="IPR025110">
    <property type="entry name" value="AMP-bd_C"/>
</dbReference>
<feature type="compositionally biased region" description="Basic and acidic residues" evidence="5">
    <location>
        <begin position="2777"/>
        <end position="2789"/>
    </location>
</feature>
<dbReference type="STRING" id="33888.A6122_0776"/>
<keyword evidence="4" id="KW-0677">Repeat</keyword>
<dbReference type="InterPro" id="IPR023213">
    <property type="entry name" value="CAT-like_dom_sf"/>
</dbReference>
<dbReference type="CDD" id="cd05930">
    <property type="entry name" value="A_NRPS"/>
    <property type="match status" value="1"/>
</dbReference>
<dbReference type="FunFam" id="3.40.50.12780:FF:000012">
    <property type="entry name" value="Non-ribosomal peptide synthetase"/>
    <property type="match status" value="1"/>
</dbReference>
<dbReference type="SUPFAM" id="SSF52777">
    <property type="entry name" value="CoA-dependent acyltransferases"/>
    <property type="match status" value="6"/>
</dbReference>
<dbReference type="EMBL" id="CP015515">
    <property type="protein sequence ID" value="AND15929.1"/>
    <property type="molecule type" value="Genomic_DNA"/>
</dbReference>
<dbReference type="InterPro" id="IPR045851">
    <property type="entry name" value="AMP-bd_C_sf"/>
</dbReference>
<dbReference type="InterPro" id="IPR036736">
    <property type="entry name" value="ACP-like_sf"/>
</dbReference>
<dbReference type="InterPro" id="IPR010071">
    <property type="entry name" value="AA_adenyl_dom"/>
</dbReference>
<dbReference type="InterPro" id="IPR013217">
    <property type="entry name" value="Methyltransf_12"/>
</dbReference>
<dbReference type="GO" id="GO:0043041">
    <property type="term" value="P:amino acid activation for nonribosomal peptide biosynthetic process"/>
    <property type="evidence" value="ECO:0007669"/>
    <property type="project" value="TreeGrafter"/>
</dbReference>
<dbReference type="Pfam" id="PF00501">
    <property type="entry name" value="AMP-binding"/>
    <property type="match status" value="2"/>
</dbReference>
<accession>A0A160KRL1</accession>
<name>A0A160KRL1_9MICO</name>
<keyword evidence="8" id="KW-1185">Reference proteome</keyword>
<dbReference type="PANTHER" id="PTHR45527">
    <property type="entry name" value="NONRIBOSOMAL PEPTIDE SYNTHETASE"/>
    <property type="match status" value="1"/>
</dbReference>
<comment type="cofactor">
    <cofactor evidence="1">
        <name>pantetheine 4'-phosphate</name>
        <dbReference type="ChEBI" id="CHEBI:47942"/>
    </cofactor>
</comment>
<dbReference type="KEGG" id="rtn:A6122_0776"/>
<gene>
    <name evidence="7" type="ORF">A6122_0776</name>
</gene>
<dbReference type="PATRIC" id="fig|33888.3.peg.866"/>
<dbReference type="FunFam" id="2.30.38.10:FF:000001">
    <property type="entry name" value="Non-ribosomal peptide synthetase PvdI"/>
    <property type="match status" value="1"/>
</dbReference>
<dbReference type="SUPFAM" id="SSF56801">
    <property type="entry name" value="Acetyl-CoA synthetase-like"/>
    <property type="match status" value="2"/>
</dbReference>
<organism evidence="7 8">
    <name type="scientific">Rathayibacter tritici</name>
    <dbReference type="NCBI Taxonomy" id="33888"/>
    <lineage>
        <taxon>Bacteria</taxon>
        <taxon>Bacillati</taxon>
        <taxon>Actinomycetota</taxon>
        <taxon>Actinomycetes</taxon>
        <taxon>Micrococcales</taxon>
        <taxon>Microbacteriaceae</taxon>
        <taxon>Rathayibacter</taxon>
    </lineage>
</organism>
<evidence type="ECO:0000256" key="3">
    <source>
        <dbReference type="ARBA" id="ARBA00022553"/>
    </source>
</evidence>
<dbReference type="InterPro" id="IPR020806">
    <property type="entry name" value="PKS_PP-bd"/>
</dbReference>
<dbReference type="PROSITE" id="PS00455">
    <property type="entry name" value="AMP_BINDING"/>
    <property type="match status" value="2"/>
</dbReference>
<dbReference type="NCBIfam" id="NF003417">
    <property type="entry name" value="PRK04813.1"/>
    <property type="match status" value="3"/>
</dbReference>
<feature type="region of interest" description="Disordered" evidence="5">
    <location>
        <begin position="2396"/>
        <end position="2419"/>
    </location>
</feature>
<evidence type="ECO:0000256" key="4">
    <source>
        <dbReference type="ARBA" id="ARBA00022737"/>
    </source>
</evidence>
<dbReference type="InterPro" id="IPR000873">
    <property type="entry name" value="AMP-dep_synth/lig_dom"/>
</dbReference>
<dbReference type="CDD" id="cd02440">
    <property type="entry name" value="AdoMet_MTases"/>
    <property type="match status" value="1"/>
</dbReference>
<dbReference type="InterPro" id="IPR001242">
    <property type="entry name" value="Condensation_dom"/>
</dbReference>
<feature type="region of interest" description="Disordered" evidence="5">
    <location>
        <begin position="3046"/>
        <end position="3071"/>
    </location>
</feature>
<dbReference type="Pfam" id="PF13193">
    <property type="entry name" value="AMP-binding_C"/>
    <property type="match status" value="1"/>
</dbReference>
<dbReference type="InterPro" id="IPR009081">
    <property type="entry name" value="PP-bd_ACP"/>
</dbReference>
<sequence length="3071" mass="330017">MTGTDTPTGAPLSEKILQEIRRLSPERRRALEALLAQQGAVVPDLGAVVPELGDDETMPDGAVGGIVDAGGDNGPIERRPFDLRDLVPLSAAQQRLWFVAELDGTSAHYNIPLALRISGDLDVGALALALRDVVARHEVLRTSFVVVGGVPRQEIHPAGPSLLGEVESIDPGLLAETCAREALEPFDLANGPLLRVRLLRLGDDDHALLVTIHHSISDGWSMQLLLDELSALYGSHRSGRTSPLAPLPIQYADYAVWQRGWLDGPVGDAQLDHWVTALDGVDPLVTLPIDRPRPAVRSYVGAHERFRWGAMIADGVRALARTTDTTPYMVYLAAHTVLLHRYAATDDVAVGSPVAGRRRLETEDLLGFFANTLVLRTDLSGAPSVRELLTRVRTTVLAALDAQDVPFEAVVEALDLARSRAHAPLFQTMVVLQDGHQDRESLFEDLKTSLVDFAFDVSKFDLTLDLRETGLGVVGAVEYDTALFDATTIRRYVRHLEVMLRAMIATPDGRVSELNGTDDAERLEIARWNSTEHPFSDEDTLHGLVSAAARLHPDAAAVTAAGRSRTYRELDDASDQVAATLRGLDIGPDTPVGLHLDRSWQMVSGLLGILKAGGAYVPLDPEHPEERIRAQLRQAGVATVLTTNEYEAAPALLGASVVVLDDEGRARTDPSVCTSPRPARPAGPTDLAYVIFTSGSTGTPKAVAVEHRAAVNRVEWMQATYGLTSDDAVLQKTPSTFDVSVWEFFWPLTTGARLVVAEPGGHRDPDYVTALIQSEQVTVVHFVPSMLAVVLRQAAWEHCVSLRLVACSGEVLSAALARAHQSRHAAELVNLYGPTEAAVDVTSWSCPATSEFATVPIGRPIQNLRLHVLSPSGTPLGVGQVGELHIAGVGLARGYLNDPERTSAVFRAAPAVGEERVYATGDLARWRADGVLEYISRIDDQVKLRGLRIEPGEIATRLLEQPETAGAAVVVLRDERDADQLVAYLVAEGEPPAPSVVRARLEKVLPQYMVPSAYVWVRELPTTPNGKLDRAALPAVSPDAFARAAPTPVTTATERLLAEIWTDLLGLDGQELSSDDDFFALGGHSLLITVLVARLRDAGRAVDVRSVFDASGLGALASIIDDVAESAASADAAADTGKAPPRSDSTVPWADHADRRAAAALDALPAPDRSVVHAFVERAGGALQDVYPLVPSQEGILFHHLLDPDADPYVIPILLTADDEASAEAFLAALRATVDRHDALRTAVLRDGLQSPLQVVFRSADLRVGRVHIASARAARNHATSLVRAPGPMSLDLAPLMDVTVVTADQAPQCHIVLRAHHLIEDATSIQTLLEELTRRLDGETDLGPAPAYRDFVATTLASSRVPADRYFRERLADVTEPTAPFGLSDIRDTGGGRVDLRRSLPDALSAELRAQARRRRRSSTAVLHAAWALVVAATAARDDVVFGTVLSGRLQDVPGIDRMVGNFINTLPVRVDLRGLSVAGLVEHVDADLRALVVHEQHSLVEAQAASGVAADEALFSSMINVRHVEQEASHGRSLADYGIRWDASSDRTNYPLGLSVDDTGTEFSMNVQVDDRVDGDAVLDYMQSAVQGIVELLASADGGASTAALDVPVLPTGERERLVTVWNDTVDPYPSEASYIDLFDDVVSTHGAATAVEHGARRWTYAELDAAADTVALALERLGTTPGDRVIVRAPRSVEAVASLLGVMRTGAAFVPVDPALPAERLHDILRQSRPRVLVGDPGPSPLPVEVALLPVATSTDGPPEAPTGRRRRVGTTPNDVAYVVFTSGSTGRPKGVEVEHGGLVRLVRNARYFPLTPDDAMLQHSSWSFDVAVQELLGPLAVGARLVLLDGDPRDPSELVSEVDRAGVTSMCLSAAFLPAFVDAARGRASSLRYIGIGGEAFAARQVEVLRDDHPALTVVNAYGPTENSVATTCHVMPPGTAVDSLIPIGRPVSNTTVYVTDVRGRLVPTGVVGELRVGGRGVARGYLGDAERTARSFVPDPFDPRPGARLYRTGDLVRWRRDGLLEFVGRVDDQVKVRGHRIELCEVESVLVSQPDVRDAVVTVTGSGETSRLVAYVQPTDRWFAAATADRERSRLGQWATVFDNEYDADADAGPDLRGWTSSYTGEPIPDDVMEDWAQNIVDRVLDLAPRRVWEVGCGSGVLLERYVSHVDGVVATDVSASAVAVLGATCRRAGWDYVESSVGDARMAPSSGTAPFDLVLVNSVVQYFPGAVYLEEALDVWLGALADDGRILIGDVRDADLHREHLTAVVRSGLTTATAPEVVADLVERRRRSESEFLVGPGWFAALARRHPLIGSVEVLRKPGAHDDELSAYRYDVVITRGSSTARPVNVWMDATGLDDVSAVLADQAVDSVGFSGLPDPRIRADIVVASRLRSGGGDPVEPLSVEPRTSPQDAEDARRLDAVVADALRLGYHVAVTRSGDGRGSVDIVCARDGRPLALPRHAGAWRAVASIPDLAGLGPFAAESFRPRLTERLPEYMVPSLWMVVDEMPITVQGKADRRALPPVDAQERPPASPARTPTEVLLTALVSEVLERSDVDLDDSFFDLGGQSLLAARLSSLVSTRTGASLPLAVVLSGATVREMALLLERSSSVPQTQSAPIPTADDAPDALSAQQSDLWFLADRTGSRNVQMAHRVWGDLDAAAFVTAMADLVARHAALRTSFRTTPAGWEQITNPADGFVTRREAVGGEAALGEWLAAERLRPFRHDGPFLVRSHLLRLGPDEHVAVLTRPWGVFDGWSTGILLADLDELYRDRRLGRTPEPGHDRPTPGQLASRQARSTGPAVRRAQEAHWRDHLAGAPAAPAWRSDYERPAERSESSGMVECTVHETVAQALVRRASDSGVSLATLLLGAFAVTMGDVCDDDEMVISVPVSNRPPEQADDIVGYFVQAAPIRLPIGTGTPFGDVLAVIADRIAEATENDDVPLGRFVPGQAESTVTRHHTVFTVLPSRDTPGERELIGPQAPLFVPVETTRPGLRSDLQVTLLPGPAGLAVTVEYSCDLFARATVQSLVGRYDRMLARVASDHASSGGFPSDQGKRRAPSPRYKERT</sequence>
<evidence type="ECO:0000256" key="1">
    <source>
        <dbReference type="ARBA" id="ARBA00001957"/>
    </source>
</evidence>
<dbReference type="Pfam" id="PF08242">
    <property type="entry name" value="Methyltransf_12"/>
    <property type="match status" value="1"/>
</dbReference>
<evidence type="ECO:0000256" key="2">
    <source>
        <dbReference type="ARBA" id="ARBA00022450"/>
    </source>
</evidence>
<dbReference type="NCBIfam" id="TIGR01733">
    <property type="entry name" value="AA-adenyl-dom"/>
    <property type="match status" value="2"/>
</dbReference>
<dbReference type="Gene3D" id="1.10.1200.10">
    <property type="entry name" value="ACP-like"/>
    <property type="match status" value="2"/>
</dbReference>
<feature type="domain" description="Carrier" evidence="6">
    <location>
        <begin position="1048"/>
        <end position="1124"/>
    </location>
</feature>
<evidence type="ECO:0000313" key="8">
    <source>
        <dbReference type="Proteomes" id="UP000077071"/>
    </source>
</evidence>
<reference evidence="7 8" key="1">
    <citation type="submission" date="2016-05" db="EMBL/GenBank/DDBJ databases">
        <title>Complete genome sequence of Rathayibacter tritici NCPPB 1953.</title>
        <authorList>
            <person name="Park J."/>
            <person name="Lee H.-H."/>
            <person name="Lee S.-W."/>
            <person name="Seo Y.-S."/>
        </authorList>
    </citation>
    <scope>NUCLEOTIDE SEQUENCE [LARGE SCALE GENOMIC DNA]</scope>
    <source>
        <strain evidence="7 8">NCPPB 1953</strain>
    </source>
</reference>
<dbReference type="SMART" id="SM00823">
    <property type="entry name" value="PKS_PP"/>
    <property type="match status" value="2"/>
</dbReference>
<dbReference type="Gene3D" id="3.30.300.30">
    <property type="match status" value="3"/>
</dbReference>
<dbReference type="GO" id="GO:0005737">
    <property type="term" value="C:cytoplasm"/>
    <property type="evidence" value="ECO:0007669"/>
    <property type="project" value="TreeGrafter"/>
</dbReference>
<dbReference type="Gene3D" id="3.40.50.980">
    <property type="match status" value="4"/>
</dbReference>
<dbReference type="Gene3D" id="3.30.559.10">
    <property type="entry name" value="Chloramphenicol acetyltransferase-like domain"/>
    <property type="match status" value="3"/>
</dbReference>
<feature type="domain" description="Carrier" evidence="6">
    <location>
        <begin position="2537"/>
        <end position="2612"/>
    </location>
</feature>
<feature type="region of interest" description="Disordered" evidence="5">
    <location>
        <begin position="2519"/>
        <end position="2539"/>
    </location>
</feature>
<proteinExistence type="predicted"/>
<dbReference type="RefSeq" id="WP_068251867.1">
    <property type="nucleotide sequence ID" value="NZ_CP015515.1"/>
</dbReference>
<dbReference type="CDD" id="cd17646">
    <property type="entry name" value="A_NRPS_AB3403-like"/>
    <property type="match status" value="1"/>
</dbReference>
<dbReference type="GO" id="GO:0003824">
    <property type="term" value="F:catalytic activity"/>
    <property type="evidence" value="ECO:0007669"/>
    <property type="project" value="InterPro"/>
</dbReference>
<dbReference type="FunFam" id="3.40.50.980:FF:000001">
    <property type="entry name" value="Non-ribosomal peptide synthetase"/>
    <property type="match status" value="1"/>
</dbReference>
<dbReference type="Gene3D" id="3.40.50.150">
    <property type="entry name" value="Vaccinia Virus protein VP39"/>
    <property type="match status" value="1"/>
</dbReference>
<dbReference type="FunFam" id="3.40.50.980:FF:000002">
    <property type="entry name" value="Enterobactin synthetase component F"/>
    <property type="match status" value="1"/>
</dbReference>
<dbReference type="SUPFAM" id="SSF53335">
    <property type="entry name" value="S-adenosyl-L-methionine-dependent methyltransferases"/>
    <property type="match status" value="1"/>
</dbReference>
<dbReference type="CDD" id="cd19531">
    <property type="entry name" value="LCL_NRPS-like"/>
    <property type="match status" value="1"/>
</dbReference>
<dbReference type="Pfam" id="PF00668">
    <property type="entry name" value="Condensation"/>
    <property type="match status" value="3"/>
</dbReference>
<dbReference type="PROSITE" id="PS50075">
    <property type="entry name" value="CARRIER"/>
    <property type="match status" value="2"/>
</dbReference>
<evidence type="ECO:0000256" key="5">
    <source>
        <dbReference type="SAM" id="MobiDB-lite"/>
    </source>
</evidence>
<dbReference type="InterPro" id="IPR029063">
    <property type="entry name" value="SAM-dependent_MTases_sf"/>
</dbReference>
<dbReference type="InterPro" id="IPR020845">
    <property type="entry name" value="AMP-binding_CS"/>
</dbReference>
<dbReference type="GO" id="GO:0009403">
    <property type="term" value="P:toxin biosynthetic process"/>
    <property type="evidence" value="ECO:0007669"/>
    <property type="project" value="UniProtKB-ARBA"/>
</dbReference>
<dbReference type="SUPFAM" id="SSF47336">
    <property type="entry name" value="ACP-like"/>
    <property type="match status" value="2"/>
</dbReference>
<keyword evidence="3" id="KW-0597">Phosphoprotein</keyword>
<dbReference type="Pfam" id="PF00550">
    <property type="entry name" value="PP-binding"/>
    <property type="match status" value="2"/>
</dbReference>
<evidence type="ECO:0000259" key="6">
    <source>
        <dbReference type="PROSITE" id="PS50075"/>
    </source>
</evidence>
<dbReference type="PANTHER" id="PTHR45527:SF1">
    <property type="entry name" value="FATTY ACID SYNTHASE"/>
    <property type="match status" value="1"/>
</dbReference>
<dbReference type="CDD" id="cd19544">
    <property type="entry name" value="E-C_NRPS"/>
    <property type="match status" value="1"/>
</dbReference>
<feature type="region of interest" description="Disordered" evidence="5">
    <location>
        <begin position="2777"/>
        <end position="2814"/>
    </location>
</feature>
<protein>
    <submittedName>
        <fullName evidence="7">Non-ribosomal peptide synthetase</fullName>
    </submittedName>
</protein>
<dbReference type="Gene3D" id="2.30.38.10">
    <property type="entry name" value="Luciferase, Domain 3"/>
    <property type="match status" value="2"/>
</dbReference>
<dbReference type="GO" id="GO:0008610">
    <property type="term" value="P:lipid biosynthetic process"/>
    <property type="evidence" value="ECO:0007669"/>
    <property type="project" value="UniProtKB-ARBA"/>
</dbReference>
<dbReference type="Gene3D" id="3.30.559.30">
    <property type="entry name" value="Nonribosomal peptide synthetase, condensation domain"/>
    <property type="match status" value="3"/>
</dbReference>
<dbReference type="FunFam" id="3.30.300.30:FF:000015">
    <property type="entry name" value="Nonribosomal peptide synthase SidD"/>
    <property type="match status" value="1"/>
</dbReference>
<evidence type="ECO:0000313" key="7">
    <source>
        <dbReference type="EMBL" id="AND15929.1"/>
    </source>
</evidence>
<keyword evidence="2" id="KW-0596">Phosphopantetheine</keyword>